<gene>
    <name evidence="13" type="ORF">Rsub_09217</name>
</gene>
<feature type="region of interest" description="Disordered" evidence="10">
    <location>
        <begin position="79"/>
        <end position="108"/>
    </location>
</feature>
<accession>A0A2V0P984</accession>
<dbReference type="Pfam" id="PF02338">
    <property type="entry name" value="OTU"/>
    <property type="match status" value="1"/>
</dbReference>
<dbReference type="InterPro" id="IPR057766">
    <property type="entry name" value="Znf-C2H2_OTU1-like_C"/>
</dbReference>
<name>A0A2V0P984_9CHLO</name>
<evidence type="ECO:0000256" key="1">
    <source>
        <dbReference type="ARBA" id="ARBA00000707"/>
    </source>
</evidence>
<dbReference type="OrthoDB" id="65596at2759"/>
<dbReference type="PROSITE" id="PS50053">
    <property type="entry name" value="UBIQUITIN_2"/>
    <property type="match status" value="1"/>
</dbReference>
<feature type="compositionally biased region" description="Pro residues" evidence="10">
    <location>
        <begin position="186"/>
        <end position="198"/>
    </location>
</feature>
<dbReference type="STRING" id="307507.A0A2V0P984"/>
<dbReference type="Pfam" id="PF24560">
    <property type="entry name" value="zf-C2H2_OTU1_C"/>
    <property type="match status" value="1"/>
</dbReference>
<dbReference type="InterPro" id="IPR048857">
    <property type="entry name" value="OTU1_Ubl"/>
</dbReference>
<keyword evidence="5 9" id="KW-0833">Ubl conjugation pathway</keyword>
<evidence type="ECO:0000256" key="10">
    <source>
        <dbReference type="SAM" id="MobiDB-lite"/>
    </source>
</evidence>
<reference evidence="13 14" key="1">
    <citation type="journal article" date="2018" name="Sci. Rep.">
        <title>Raphidocelis subcapitata (=Pseudokirchneriella subcapitata) provides an insight into genome evolution and environmental adaptations in the Sphaeropleales.</title>
        <authorList>
            <person name="Suzuki S."/>
            <person name="Yamaguchi H."/>
            <person name="Nakajima N."/>
            <person name="Kawachi M."/>
        </authorList>
    </citation>
    <scope>NUCLEOTIDE SEQUENCE [LARGE SCALE GENOMIC DNA]</scope>
    <source>
        <strain evidence="13 14">NIES-35</strain>
    </source>
</reference>
<comment type="subcellular location">
    <subcellularLocation>
        <location evidence="9">Cytoplasm</location>
    </subcellularLocation>
</comment>
<dbReference type="InParanoid" id="A0A2V0P984"/>
<evidence type="ECO:0000256" key="7">
    <source>
        <dbReference type="ARBA" id="ARBA00022807"/>
    </source>
</evidence>
<keyword evidence="9" id="KW-0963">Cytoplasm</keyword>
<comment type="caution">
    <text evidence="13">The sequence shown here is derived from an EMBL/GenBank/DDBJ whole genome shotgun (WGS) entry which is preliminary data.</text>
</comment>
<dbReference type="InterPro" id="IPR038765">
    <property type="entry name" value="Papain-like_cys_pep_sf"/>
</dbReference>
<evidence type="ECO:0000313" key="13">
    <source>
        <dbReference type="EMBL" id="GBF96418.1"/>
    </source>
</evidence>
<dbReference type="GO" id="GO:0030968">
    <property type="term" value="P:endoplasmic reticulum unfolded protein response"/>
    <property type="evidence" value="ECO:0007669"/>
    <property type="project" value="TreeGrafter"/>
</dbReference>
<evidence type="ECO:0000256" key="4">
    <source>
        <dbReference type="ARBA" id="ARBA00022771"/>
    </source>
</evidence>
<proteinExistence type="predicted"/>
<dbReference type="InterPro" id="IPR000626">
    <property type="entry name" value="Ubiquitin-like_dom"/>
</dbReference>
<dbReference type="FunFam" id="3.10.20.90:FF:000096">
    <property type="entry name" value="Ubiquitin thioesterase OTU1"/>
    <property type="match status" value="1"/>
</dbReference>
<evidence type="ECO:0000259" key="11">
    <source>
        <dbReference type="PROSITE" id="PS50053"/>
    </source>
</evidence>
<dbReference type="EMBL" id="BDRX01000079">
    <property type="protein sequence ID" value="GBF96418.1"/>
    <property type="molecule type" value="Genomic_DNA"/>
</dbReference>
<dbReference type="InterPro" id="IPR029071">
    <property type="entry name" value="Ubiquitin-like_domsf"/>
</dbReference>
<dbReference type="CDD" id="cd22793">
    <property type="entry name" value="OTU_plant_OTU1_2-like"/>
    <property type="match status" value="1"/>
</dbReference>
<feature type="region of interest" description="Disordered" evidence="10">
    <location>
        <begin position="180"/>
        <end position="200"/>
    </location>
</feature>
<protein>
    <recommendedName>
        <fullName evidence="9">Ubiquitin thioesterase OTU</fullName>
        <ecNumber evidence="9">3.4.19.12</ecNumber>
    </recommendedName>
</protein>
<dbReference type="AlphaFoldDB" id="A0A2V0P984"/>
<organism evidence="13 14">
    <name type="scientific">Raphidocelis subcapitata</name>
    <dbReference type="NCBI Taxonomy" id="307507"/>
    <lineage>
        <taxon>Eukaryota</taxon>
        <taxon>Viridiplantae</taxon>
        <taxon>Chlorophyta</taxon>
        <taxon>core chlorophytes</taxon>
        <taxon>Chlorophyceae</taxon>
        <taxon>CS clade</taxon>
        <taxon>Sphaeropleales</taxon>
        <taxon>Selenastraceae</taxon>
        <taxon>Raphidocelis</taxon>
    </lineage>
</organism>
<dbReference type="Gene3D" id="3.90.70.80">
    <property type="match status" value="1"/>
</dbReference>
<keyword evidence="7 9" id="KW-0788">Thiol protease</keyword>
<comment type="catalytic activity">
    <reaction evidence="1 9">
        <text>Thiol-dependent hydrolysis of ester, thioester, amide, peptide and isopeptide bonds formed by the C-terminal Gly of ubiquitin (a 76-residue protein attached to proteins as an intracellular targeting signal).</text>
        <dbReference type="EC" id="3.4.19.12"/>
    </reaction>
</comment>
<dbReference type="GO" id="GO:0005829">
    <property type="term" value="C:cytosol"/>
    <property type="evidence" value="ECO:0007669"/>
    <property type="project" value="TreeGrafter"/>
</dbReference>
<dbReference type="GO" id="GO:0004843">
    <property type="term" value="F:cysteine-type deubiquitinase activity"/>
    <property type="evidence" value="ECO:0007669"/>
    <property type="project" value="UniProtKB-UniRule"/>
</dbReference>
<evidence type="ECO:0000313" key="14">
    <source>
        <dbReference type="Proteomes" id="UP000247498"/>
    </source>
</evidence>
<feature type="compositionally biased region" description="Pro residues" evidence="10">
    <location>
        <begin position="86"/>
        <end position="107"/>
    </location>
</feature>
<dbReference type="GO" id="GO:0008270">
    <property type="term" value="F:zinc ion binding"/>
    <property type="evidence" value="ECO:0007669"/>
    <property type="project" value="UniProtKB-KW"/>
</dbReference>
<evidence type="ECO:0000256" key="6">
    <source>
        <dbReference type="ARBA" id="ARBA00022801"/>
    </source>
</evidence>
<keyword evidence="3" id="KW-0479">Metal-binding</keyword>
<evidence type="ECO:0000256" key="2">
    <source>
        <dbReference type="ARBA" id="ARBA00022670"/>
    </source>
</evidence>
<keyword evidence="8" id="KW-0862">Zinc</keyword>
<dbReference type="Proteomes" id="UP000247498">
    <property type="component" value="Unassembled WGS sequence"/>
</dbReference>
<keyword evidence="6 9" id="KW-0378">Hydrolase</keyword>
<keyword evidence="4" id="KW-0863">Zinc-finger</keyword>
<dbReference type="InterPro" id="IPR003323">
    <property type="entry name" value="OTU_dom"/>
</dbReference>
<dbReference type="Pfam" id="PF21403">
    <property type="entry name" value="OTU1_UBXL"/>
    <property type="match status" value="1"/>
</dbReference>
<keyword evidence="2" id="KW-0645">Protease</keyword>
<evidence type="ECO:0000256" key="9">
    <source>
        <dbReference type="RuleBase" id="RU367104"/>
    </source>
</evidence>
<evidence type="ECO:0000256" key="5">
    <source>
        <dbReference type="ARBA" id="ARBA00022786"/>
    </source>
</evidence>
<dbReference type="PANTHER" id="PTHR13312:SF0">
    <property type="entry name" value="UBIQUITIN THIOESTERASE OTU1"/>
    <property type="match status" value="1"/>
</dbReference>
<dbReference type="PANTHER" id="PTHR13312">
    <property type="entry name" value="HIV-INDUCED PROTEIN-7-LIKE PROTEASE"/>
    <property type="match status" value="1"/>
</dbReference>
<dbReference type="PROSITE" id="PS50802">
    <property type="entry name" value="OTU"/>
    <property type="match status" value="1"/>
</dbReference>
<dbReference type="SUPFAM" id="SSF54236">
    <property type="entry name" value="Ubiquitin-like"/>
    <property type="match status" value="1"/>
</dbReference>
<feature type="domain" description="OTU" evidence="12">
    <location>
        <begin position="210"/>
        <end position="332"/>
    </location>
</feature>
<comment type="function">
    <text evidence="9">Hydrolase that can remove conjugated ubiquitin from proteins and may therefore play an important regulatory role at the level of protein turnover by preventing degradation.</text>
</comment>
<dbReference type="Gene3D" id="3.10.20.90">
    <property type="entry name" value="Phosphatidylinositol 3-kinase Catalytic Subunit, Chain A, domain 1"/>
    <property type="match status" value="1"/>
</dbReference>
<sequence length="411" mass="41395">MAWQLRCRGPAGQATLSGLGGDTTVAALQALLADKTGVPAERQEVLSGFPPKPLPLSDGDATISSIGIANGDTLTVRQSAAAAAASPPPPPVAAPAPAPAPPAPVPAAAPVAAAAPGAAAATAAAVAGGDFEAYNGFDHMDEDAALAAAIAASMQDAGPAPSAAPPAAAAAAAAAPAAPAAAAHRAPPPPAARAPGPAPTAVALRDGSAVTRRIIASDNSCLFNAVGYVMEGTRSKAAELRRVIAAAVAGDPFTYNEGFLGQDNEAYCRWIQQPDKWGGAIELSILAVHYGREVAAYDIQTKRCDVYGQGNGYTERAMVIYDGLHYDALALSAFEGAPEHLDVTLLQIGSAQEAAASEGAARLVAACHDARQFTDVANFALRCGVCQIGLKGEKEAAEHAKATGHTRFSEY</sequence>
<dbReference type="EC" id="3.4.19.12" evidence="9"/>
<dbReference type="GO" id="GO:0016579">
    <property type="term" value="P:protein deubiquitination"/>
    <property type="evidence" value="ECO:0007669"/>
    <property type="project" value="TreeGrafter"/>
</dbReference>
<dbReference type="GO" id="GO:0036503">
    <property type="term" value="P:ERAD pathway"/>
    <property type="evidence" value="ECO:0007669"/>
    <property type="project" value="TreeGrafter"/>
</dbReference>
<dbReference type="InterPro" id="IPR003903">
    <property type="entry name" value="UIM_dom"/>
</dbReference>
<dbReference type="GO" id="GO:0005634">
    <property type="term" value="C:nucleus"/>
    <property type="evidence" value="ECO:0007669"/>
    <property type="project" value="TreeGrafter"/>
</dbReference>
<keyword evidence="14" id="KW-1185">Reference proteome</keyword>
<feature type="domain" description="Ubiquitin-like" evidence="11">
    <location>
        <begin position="3"/>
        <end position="76"/>
    </location>
</feature>
<dbReference type="CDD" id="cd17059">
    <property type="entry name" value="Ubl_OTU1"/>
    <property type="match status" value="1"/>
</dbReference>
<dbReference type="PROSITE" id="PS50330">
    <property type="entry name" value="UIM"/>
    <property type="match status" value="1"/>
</dbReference>
<dbReference type="SUPFAM" id="SSF54001">
    <property type="entry name" value="Cysteine proteinases"/>
    <property type="match status" value="1"/>
</dbReference>
<evidence type="ECO:0000256" key="3">
    <source>
        <dbReference type="ARBA" id="ARBA00022723"/>
    </source>
</evidence>
<evidence type="ECO:0000256" key="8">
    <source>
        <dbReference type="ARBA" id="ARBA00022833"/>
    </source>
</evidence>
<evidence type="ECO:0000259" key="12">
    <source>
        <dbReference type="PROSITE" id="PS50802"/>
    </source>
</evidence>